<comment type="similarity">
    <text evidence="3">Belongs to the bacterial ribosomal protein bS16 family.</text>
</comment>
<dbReference type="InterPro" id="IPR023803">
    <property type="entry name" value="Ribosomal_bS16_dom_sf"/>
</dbReference>
<dbReference type="PANTHER" id="PTHR12919:SF20">
    <property type="entry name" value="SMALL RIBOSOMAL SUBUNIT PROTEIN BS16M"/>
    <property type="match status" value="1"/>
</dbReference>
<accession>A0A0E4C948</accession>
<dbReference type="NCBIfam" id="TIGR00002">
    <property type="entry name" value="S16"/>
    <property type="match status" value="1"/>
</dbReference>
<dbReference type="AlphaFoldDB" id="A0A0E4C948"/>
<protein>
    <recommendedName>
        <fullName evidence="3">Small ribosomal subunit protein bS16</fullName>
    </recommendedName>
</protein>
<dbReference type="InterPro" id="IPR020592">
    <property type="entry name" value="Ribosomal_bS16_CS"/>
</dbReference>
<dbReference type="GO" id="GO:0005737">
    <property type="term" value="C:cytoplasm"/>
    <property type="evidence" value="ECO:0007669"/>
    <property type="project" value="UniProtKB-ARBA"/>
</dbReference>
<dbReference type="PANTHER" id="PTHR12919">
    <property type="entry name" value="30S RIBOSOMAL PROTEIN S16"/>
    <property type="match status" value="1"/>
</dbReference>
<name>A0A0E4C948_9FIRM</name>
<dbReference type="Proteomes" id="UP000045545">
    <property type="component" value="Unassembled WGS sequence"/>
</dbReference>
<evidence type="ECO:0000256" key="1">
    <source>
        <dbReference type="ARBA" id="ARBA00022980"/>
    </source>
</evidence>
<dbReference type="GO" id="GO:0015935">
    <property type="term" value="C:small ribosomal subunit"/>
    <property type="evidence" value="ECO:0007669"/>
    <property type="project" value="TreeGrafter"/>
</dbReference>
<evidence type="ECO:0000313" key="5">
    <source>
        <dbReference type="Proteomes" id="UP000045545"/>
    </source>
</evidence>
<dbReference type="FunFam" id="3.30.1320.10:FF:000002">
    <property type="entry name" value="30S ribosomal protein S16"/>
    <property type="match status" value="1"/>
</dbReference>
<dbReference type="Pfam" id="PF00886">
    <property type="entry name" value="Ribosomal_S16"/>
    <property type="match status" value="1"/>
</dbReference>
<dbReference type="HAMAP" id="MF_00385">
    <property type="entry name" value="Ribosomal_bS16"/>
    <property type="match status" value="1"/>
</dbReference>
<dbReference type="Gene3D" id="3.30.1320.10">
    <property type="match status" value="1"/>
</dbReference>
<sequence>MATKIRLKRMGAKKNPFYRVVVADSRSPRDGRFIEEIGYYDPSTNPATIKIDEEKALKWLATGAKPSDTAKSLLQKQGIISKFAESRK</sequence>
<keyword evidence="5" id="KW-1185">Reference proteome</keyword>
<reference evidence="4 5" key="1">
    <citation type="submission" date="2015-03" db="EMBL/GenBank/DDBJ databases">
        <authorList>
            <person name="Murphy D."/>
        </authorList>
    </citation>
    <scope>NUCLEOTIDE SEQUENCE [LARGE SCALE GENOMIC DNA]</scope>
    <source>
        <strain evidence="4 5">OL-4</strain>
    </source>
</reference>
<evidence type="ECO:0000313" key="4">
    <source>
        <dbReference type="EMBL" id="CFX82582.1"/>
    </source>
</evidence>
<dbReference type="PROSITE" id="PS00732">
    <property type="entry name" value="RIBOSOMAL_S16"/>
    <property type="match status" value="1"/>
</dbReference>
<dbReference type="SUPFAM" id="SSF54565">
    <property type="entry name" value="Ribosomal protein S16"/>
    <property type="match status" value="1"/>
</dbReference>
<proteinExistence type="inferred from homology"/>
<keyword evidence="2 3" id="KW-0687">Ribonucleoprotein</keyword>
<dbReference type="InterPro" id="IPR000307">
    <property type="entry name" value="Ribosomal_bS16"/>
</dbReference>
<keyword evidence="1 3" id="KW-0689">Ribosomal protein</keyword>
<dbReference type="STRING" id="690567.1965"/>
<dbReference type="OrthoDB" id="9807878at2"/>
<dbReference type="GO" id="GO:0006412">
    <property type="term" value="P:translation"/>
    <property type="evidence" value="ECO:0007669"/>
    <property type="project" value="UniProtKB-UniRule"/>
</dbReference>
<gene>
    <name evidence="3" type="primary">rpsP</name>
    <name evidence="4" type="ORF">1965</name>
</gene>
<dbReference type="RefSeq" id="WP_046498288.1">
    <property type="nucleotide sequence ID" value="NZ_CGIH01000031.1"/>
</dbReference>
<organism evidence="4 5">
    <name type="scientific">Syntrophomonas zehnderi OL-4</name>
    <dbReference type="NCBI Taxonomy" id="690567"/>
    <lineage>
        <taxon>Bacteria</taxon>
        <taxon>Bacillati</taxon>
        <taxon>Bacillota</taxon>
        <taxon>Clostridia</taxon>
        <taxon>Eubacteriales</taxon>
        <taxon>Syntrophomonadaceae</taxon>
        <taxon>Syntrophomonas</taxon>
    </lineage>
</organism>
<dbReference type="EMBL" id="CGIH01000031">
    <property type="protein sequence ID" value="CFX82582.1"/>
    <property type="molecule type" value="Genomic_DNA"/>
</dbReference>
<evidence type="ECO:0000256" key="3">
    <source>
        <dbReference type="HAMAP-Rule" id="MF_00385"/>
    </source>
</evidence>
<dbReference type="GO" id="GO:0003735">
    <property type="term" value="F:structural constituent of ribosome"/>
    <property type="evidence" value="ECO:0007669"/>
    <property type="project" value="InterPro"/>
</dbReference>
<evidence type="ECO:0000256" key="2">
    <source>
        <dbReference type="ARBA" id="ARBA00023274"/>
    </source>
</evidence>